<accession>A0ABY7YJP3</accession>
<dbReference type="RefSeq" id="WP_282217907.1">
    <property type="nucleotide sequence ID" value="NZ_CP118246.1"/>
</dbReference>
<dbReference type="InterPro" id="IPR036513">
    <property type="entry name" value="STAS_dom_sf"/>
</dbReference>
<sequence>MNSIAARSIALPAILDLDALDSVRDKLLDAIEIGPVIIDAGGVERVATNALFMLLSAAESAKRNNVGLGVINPSRVLNTAIERLGLGDQFGGMIRP</sequence>
<evidence type="ECO:0000313" key="3">
    <source>
        <dbReference type="Proteomes" id="UP001220530"/>
    </source>
</evidence>
<feature type="domain" description="STAS" evidence="1">
    <location>
        <begin position="9"/>
        <end position="96"/>
    </location>
</feature>
<dbReference type="Proteomes" id="UP001220530">
    <property type="component" value="Chromosome"/>
</dbReference>
<evidence type="ECO:0000313" key="2">
    <source>
        <dbReference type="EMBL" id="WDR01496.1"/>
    </source>
</evidence>
<organism evidence="2 3">
    <name type="scientific">Devosia algicola</name>
    <dbReference type="NCBI Taxonomy" id="3026418"/>
    <lineage>
        <taxon>Bacteria</taxon>
        <taxon>Pseudomonadati</taxon>
        <taxon>Pseudomonadota</taxon>
        <taxon>Alphaproteobacteria</taxon>
        <taxon>Hyphomicrobiales</taxon>
        <taxon>Devosiaceae</taxon>
        <taxon>Devosia</taxon>
    </lineage>
</organism>
<gene>
    <name evidence="2" type="ORF">PSQ19_11870</name>
</gene>
<protein>
    <submittedName>
        <fullName evidence="2">STAS domain-containing protein</fullName>
    </submittedName>
</protein>
<keyword evidence="3" id="KW-1185">Reference proteome</keyword>
<dbReference type="EMBL" id="CP118246">
    <property type="protein sequence ID" value="WDR01496.1"/>
    <property type="molecule type" value="Genomic_DNA"/>
</dbReference>
<proteinExistence type="predicted"/>
<reference evidence="2 3" key="1">
    <citation type="submission" date="2023-02" db="EMBL/GenBank/DDBJ databases">
        <title>Devosia algicola sp. nov., isolated from the phycosphere of marine algae.</title>
        <authorList>
            <person name="Kim J.M."/>
            <person name="Lee J.K."/>
            <person name="Choi B.J."/>
            <person name="Bayburt H."/>
            <person name="Jeon C.O."/>
        </authorList>
    </citation>
    <scope>NUCLEOTIDE SEQUENCE [LARGE SCALE GENOMIC DNA]</scope>
    <source>
        <strain evidence="2 3">G20-9</strain>
    </source>
</reference>
<evidence type="ECO:0000259" key="1">
    <source>
        <dbReference type="PROSITE" id="PS50801"/>
    </source>
</evidence>
<dbReference type="InterPro" id="IPR002645">
    <property type="entry name" value="STAS_dom"/>
</dbReference>
<dbReference type="Gene3D" id="3.30.750.24">
    <property type="entry name" value="STAS domain"/>
    <property type="match status" value="1"/>
</dbReference>
<dbReference type="PROSITE" id="PS50801">
    <property type="entry name" value="STAS"/>
    <property type="match status" value="1"/>
</dbReference>
<dbReference type="SUPFAM" id="SSF52091">
    <property type="entry name" value="SpoIIaa-like"/>
    <property type="match status" value="1"/>
</dbReference>
<dbReference type="InterPro" id="IPR058548">
    <property type="entry name" value="MlaB-like_STAS"/>
</dbReference>
<name>A0ABY7YJP3_9HYPH</name>
<dbReference type="Pfam" id="PF13466">
    <property type="entry name" value="STAS_2"/>
    <property type="match status" value="1"/>
</dbReference>